<keyword evidence="2" id="KW-1185">Reference proteome</keyword>
<protein>
    <submittedName>
        <fullName evidence="1">Uncharacterized protein</fullName>
    </submittedName>
</protein>
<organism evidence="1 2">
    <name type="scientific">Anditalea andensis</name>
    <dbReference type="NCBI Taxonomy" id="1048983"/>
    <lineage>
        <taxon>Bacteria</taxon>
        <taxon>Pseudomonadati</taxon>
        <taxon>Bacteroidota</taxon>
        <taxon>Cytophagia</taxon>
        <taxon>Cytophagales</taxon>
        <taxon>Cytophagaceae</taxon>
        <taxon>Anditalea</taxon>
    </lineage>
</organism>
<name>A0A074LIX7_9BACT</name>
<gene>
    <name evidence="1" type="ORF">EL17_09555</name>
</gene>
<dbReference type="Proteomes" id="UP000027821">
    <property type="component" value="Unassembled WGS sequence"/>
</dbReference>
<dbReference type="STRING" id="1048983.EL17_09555"/>
<comment type="caution">
    <text evidence="1">The sequence shown here is derived from an EMBL/GenBank/DDBJ whole genome shotgun (WGS) entry which is preliminary data.</text>
</comment>
<dbReference type="AlphaFoldDB" id="A0A074LIX7"/>
<sequence length="65" mass="7822">MDTQVTLTQPVPNCIKNFITYRLAEKIFDTVFGITWVDSSTFQAHRFREIFPRNYIYFIPYLRVV</sequence>
<evidence type="ECO:0000313" key="2">
    <source>
        <dbReference type="Proteomes" id="UP000027821"/>
    </source>
</evidence>
<dbReference type="EMBL" id="JMIH01000018">
    <property type="protein sequence ID" value="KEO73752.1"/>
    <property type="molecule type" value="Genomic_DNA"/>
</dbReference>
<evidence type="ECO:0000313" key="1">
    <source>
        <dbReference type="EMBL" id="KEO73752.1"/>
    </source>
</evidence>
<proteinExistence type="predicted"/>
<reference evidence="1 2" key="1">
    <citation type="submission" date="2014-04" db="EMBL/GenBank/DDBJ databases">
        <title>Characterization and application of a salt tolerant electro-active bacterium.</title>
        <authorList>
            <person name="Yang L."/>
            <person name="Wei S."/>
            <person name="Tay Q.X.M."/>
        </authorList>
    </citation>
    <scope>NUCLEOTIDE SEQUENCE [LARGE SCALE GENOMIC DNA]</scope>
    <source>
        <strain evidence="1 2">LY1</strain>
    </source>
</reference>
<accession>A0A074LIX7</accession>